<dbReference type="Proteomes" id="UP001633002">
    <property type="component" value="Unassembled WGS sequence"/>
</dbReference>
<dbReference type="AlphaFoldDB" id="A0ABD3HWM4"/>
<proteinExistence type="predicted"/>
<accession>A0ABD3HWM4</accession>
<keyword evidence="3" id="KW-1185">Reference proteome</keyword>
<protein>
    <submittedName>
        <fullName evidence="2">Uncharacterized protein</fullName>
    </submittedName>
</protein>
<sequence>MYLRGLQGGYNWKDDTAVKEVITPAVIGACSVLADTMQTLARLADERLIAAKKLAEHMGLMESSAKMLAHTFDLGYRAGMDYTDLMLKCGERHRNTEQKNVEYLEEQQHSEITGEETIVKCAAAGAEKREEEARNELMKVRSEHSIAERNHEAGKEAPGTETVLLDVEDIRKRFAKVGKDGQLDSLKSIQTKMDRLLDLHMAMLGVWSPQALTQSAEEVSGWLRWFVQSPEEKEQ</sequence>
<keyword evidence="1" id="KW-0175">Coiled coil</keyword>
<gene>
    <name evidence="2" type="ORF">R1sor_009924</name>
</gene>
<comment type="caution">
    <text evidence="2">The sequence shown here is derived from an EMBL/GenBank/DDBJ whole genome shotgun (WGS) entry which is preliminary data.</text>
</comment>
<dbReference type="EMBL" id="JBJQOH010000002">
    <property type="protein sequence ID" value="KAL3695848.1"/>
    <property type="molecule type" value="Genomic_DNA"/>
</dbReference>
<organism evidence="2 3">
    <name type="scientific">Riccia sorocarpa</name>
    <dbReference type="NCBI Taxonomy" id="122646"/>
    <lineage>
        <taxon>Eukaryota</taxon>
        <taxon>Viridiplantae</taxon>
        <taxon>Streptophyta</taxon>
        <taxon>Embryophyta</taxon>
        <taxon>Marchantiophyta</taxon>
        <taxon>Marchantiopsida</taxon>
        <taxon>Marchantiidae</taxon>
        <taxon>Marchantiales</taxon>
        <taxon>Ricciaceae</taxon>
        <taxon>Riccia</taxon>
    </lineage>
</organism>
<evidence type="ECO:0000313" key="2">
    <source>
        <dbReference type="EMBL" id="KAL3695848.1"/>
    </source>
</evidence>
<reference evidence="2 3" key="1">
    <citation type="submission" date="2024-09" db="EMBL/GenBank/DDBJ databases">
        <title>Chromosome-scale assembly of Riccia sorocarpa.</title>
        <authorList>
            <person name="Paukszto L."/>
        </authorList>
    </citation>
    <scope>NUCLEOTIDE SEQUENCE [LARGE SCALE GENOMIC DNA]</scope>
    <source>
        <strain evidence="2">LP-2024</strain>
        <tissue evidence="2">Aerial parts of the thallus</tissue>
    </source>
</reference>
<evidence type="ECO:0000313" key="3">
    <source>
        <dbReference type="Proteomes" id="UP001633002"/>
    </source>
</evidence>
<feature type="coiled-coil region" evidence="1">
    <location>
        <begin position="123"/>
        <end position="150"/>
    </location>
</feature>
<evidence type="ECO:0000256" key="1">
    <source>
        <dbReference type="SAM" id="Coils"/>
    </source>
</evidence>
<name>A0ABD3HWM4_9MARC</name>